<dbReference type="EC" id="4.2.1.75" evidence="3 9"/>
<dbReference type="Gene3D" id="3.40.50.10090">
    <property type="match status" value="2"/>
</dbReference>
<dbReference type="InterPro" id="IPR003754">
    <property type="entry name" value="4pyrrol_synth_uPrphyn_synth"/>
</dbReference>
<dbReference type="PATRIC" id="fig|1298593.3.peg.3551"/>
<evidence type="ECO:0000256" key="6">
    <source>
        <dbReference type="ARBA" id="ARBA00037589"/>
    </source>
</evidence>
<dbReference type="GO" id="GO:0006780">
    <property type="term" value="P:uroporphyrinogen III biosynthetic process"/>
    <property type="evidence" value="ECO:0007669"/>
    <property type="project" value="UniProtKB-UniRule"/>
</dbReference>
<comment type="pathway">
    <text evidence="1 9">Porphyrin-containing compound metabolism; protoporphyrin-IX biosynthesis; coproporphyrinogen-III from 5-aminolevulinate: step 3/4.</text>
</comment>
<dbReference type="InterPro" id="IPR036108">
    <property type="entry name" value="4pyrrol_syn_uPrphyn_synt_sf"/>
</dbReference>
<comment type="similarity">
    <text evidence="2 9">Belongs to the uroporphyrinogen-III synthase family.</text>
</comment>
<evidence type="ECO:0000256" key="3">
    <source>
        <dbReference type="ARBA" id="ARBA00013109"/>
    </source>
</evidence>
<evidence type="ECO:0000256" key="8">
    <source>
        <dbReference type="ARBA" id="ARBA00048617"/>
    </source>
</evidence>
<protein>
    <recommendedName>
        <fullName evidence="7 9">Uroporphyrinogen-III synthase</fullName>
        <ecNumber evidence="3 9">4.2.1.75</ecNumber>
    </recommendedName>
</protein>
<dbReference type="CDD" id="cd06578">
    <property type="entry name" value="HemD"/>
    <property type="match status" value="1"/>
</dbReference>
<evidence type="ECO:0000256" key="7">
    <source>
        <dbReference type="ARBA" id="ARBA00040167"/>
    </source>
</evidence>
<evidence type="ECO:0000256" key="9">
    <source>
        <dbReference type="RuleBase" id="RU366031"/>
    </source>
</evidence>
<accession>M5DW62</accession>
<comment type="catalytic activity">
    <reaction evidence="8 9">
        <text>hydroxymethylbilane = uroporphyrinogen III + H2O</text>
        <dbReference type="Rhea" id="RHEA:18965"/>
        <dbReference type="ChEBI" id="CHEBI:15377"/>
        <dbReference type="ChEBI" id="CHEBI:57308"/>
        <dbReference type="ChEBI" id="CHEBI:57845"/>
        <dbReference type="EC" id="4.2.1.75"/>
    </reaction>
</comment>
<evidence type="ECO:0000256" key="5">
    <source>
        <dbReference type="ARBA" id="ARBA00023244"/>
    </source>
</evidence>
<dbReference type="InterPro" id="IPR039793">
    <property type="entry name" value="UROS/Hem4"/>
</dbReference>
<dbReference type="GO" id="GO:0006782">
    <property type="term" value="P:protoporphyrinogen IX biosynthetic process"/>
    <property type="evidence" value="ECO:0007669"/>
    <property type="project" value="UniProtKB-UniRule"/>
</dbReference>
<dbReference type="eggNOG" id="COG1587">
    <property type="taxonomic scope" value="Bacteria"/>
</dbReference>
<feature type="domain" description="Tetrapyrrole biosynthesis uroporphyrinogen III synthase" evidence="10">
    <location>
        <begin position="26"/>
        <end position="254"/>
    </location>
</feature>
<organism evidence="11 12">
    <name type="scientific">Thalassolituus oleivorans MIL-1</name>
    <dbReference type="NCBI Taxonomy" id="1298593"/>
    <lineage>
        <taxon>Bacteria</taxon>
        <taxon>Pseudomonadati</taxon>
        <taxon>Pseudomonadota</taxon>
        <taxon>Gammaproteobacteria</taxon>
        <taxon>Oceanospirillales</taxon>
        <taxon>Oceanospirillaceae</taxon>
        <taxon>Thalassolituus</taxon>
    </lineage>
</organism>
<evidence type="ECO:0000256" key="4">
    <source>
        <dbReference type="ARBA" id="ARBA00023239"/>
    </source>
</evidence>
<dbReference type="HOGENOM" id="CLU_011276_9_4_6"/>
<dbReference type="Proteomes" id="UP000011866">
    <property type="component" value="Chromosome"/>
</dbReference>
<sequence length="266" mass="29253">MATRLSSLAKFDRRVVVVTRPRDQADELITAIAAMDIEVRHQPLIDIVPFADDSSGASQRLRSQFLDIDHYDAVIAISQNAAECGLDWLDRYWPQCPVGIAWYAVGPTTADALRNSGMIVSMPETRFDSEGLLAVAGLQEDAIRGRKILIWRGVGGRETLAEVLRARGAVVEYAELYERTQVPYSQAQWHEVLEEKPLLLLSSGQALDIAEQQVTDLAQQVAGILVPSERVAERANSAGYACVLVAASARNEDTLASLRAWYSADE</sequence>
<dbReference type="PANTHER" id="PTHR38042">
    <property type="entry name" value="UROPORPHYRINOGEN-III SYNTHASE, CHLOROPLASTIC"/>
    <property type="match status" value="1"/>
</dbReference>
<evidence type="ECO:0000313" key="12">
    <source>
        <dbReference type="Proteomes" id="UP000011866"/>
    </source>
</evidence>
<name>M5DW62_9GAMM</name>
<reference evidence="11 12" key="1">
    <citation type="journal article" date="2013" name="Genome Announc.">
        <title>Genome Sequence of Thalassolituus oleivorans MIL-1 (DSM 14913T).</title>
        <authorList>
            <person name="Golyshin P.N."/>
            <person name="Werner J."/>
            <person name="Chernikova T.N."/>
            <person name="Tran H."/>
            <person name="Ferrer M."/>
            <person name="Yakimov M.M."/>
            <person name="Teeling H."/>
            <person name="Golyshina O.V."/>
        </authorList>
    </citation>
    <scope>NUCLEOTIDE SEQUENCE [LARGE SCALE GENOMIC DNA]</scope>
    <source>
        <strain evidence="11 12">MIL-1</strain>
    </source>
</reference>
<evidence type="ECO:0000256" key="1">
    <source>
        <dbReference type="ARBA" id="ARBA00004772"/>
    </source>
</evidence>
<comment type="function">
    <text evidence="6 9">Catalyzes cyclization of the linear tetrapyrrole, hydroxymethylbilane, to the macrocyclic uroporphyrinogen III.</text>
</comment>
<dbReference type="SUPFAM" id="SSF69618">
    <property type="entry name" value="HemD-like"/>
    <property type="match status" value="1"/>
</dbReference>
<dbReference type="UniPathway" id="UPA00251">
    <property type="reaction ID" value="UER00320"/>
</dbReference>
<dbReference type="RefSeq" id="WP_015488757.1">
    <property type="nucleotide sequence ID" value="NC_020888.1"/>
</dbReference>
<dbReference type="GeneID" id="79178366"/>
<keyword evidence="12" id="KW-1185">Reference proteome</keyword>
<dbReference type="AlphaFoldDB" id="M5DW62"/>
<dbReference type="Pfam" id="PF02602">
    <property type="entry name" value="HEM4"/>
    <property type="match status" value="1"/>
</dbReference>
<evidence type="ECO:0000259" key="10">
    <source>
        <dbReference type="Pfam" id="PF02602"/>
    </source>
</evidence>
<dbReference type="GO" id="GO:0004852">
    <property type="term" value="F:uroporphyrinogen-III synthase activity"/>
    <property type="evidence" value="ECO:0007669"/>
    <property type="project" value="UniProtKB-UniRule"/>
</dbReference>
<evidence type="ECO:0000256" key="2">
    <source>
        <dbReference type="ARBA" id="ARBA00008133"/>
    </source>
</evidence>
<dbReference type="PANTHER" id="PTHR38042:SF1">
    <property type="entry name" value="UROPORPHYRINOGEN-III SYNTHASE, CHLOROPLASTIC"/>
    <property type="match status" value="1"/>
</dbReference>
<keyword evidence="4 9" id="KW-0456">Lyase</keyword>
<dbReference type="EMBL" id="HF680312">
    <property type="protein sequence ID" value="CCU74057.1"/>
    <property type="molecule type" value="Genomic_DNA"/>
</dbReference>
<proteinExistence type="inferred from homology"/>
<keyword evidence="5 9" id="KW-0627">Porphyrin biosynthesis</keyword>
<dbReference type="STRING" id="187493.CN03_00360"/>
<evidence type="ECO:0000313" key="11">
    <source>
        <dbReference type="EMBL" id="CCU74057.1"/>
    </source>
</evidence>
<dbReference type="KEGG" id="tol:TOL_3674"/>
<gene>
    <name evidence="11" type="ORF">TOL_3674</name>
</gene>